<evidence type="ECO:0000256" key="4">
    <source>
        <dbReference type="ARBA" id="ARBA00023128"/>
    </source>
</evidence>
<evidence type="ECO:0000256" key="3">
    <source>
        <dbReference type="ARBA" id="ARBA00022946"/>
    </source>
</evidence>
<keyword evidence="4" id="KW-0496">Mitochondrion</keyword>
<dbReference type="GO" id="GO:0005739">
    <property type="term" value="C:mitochondrion"/>
    <property type="evidence" value="ECO:0007669"/>
    <property type="project" value="UniProtKB-SubCell"/>
</dbReference>
<dbReference type="GO" id="GO:0033617">
    <property type="term" value="P:mitochondrial respiratory chain complex IV assembly"/>
    <property type="evidence" value="ECO:0007669"/>
    <property type="project" value="TreeGrafter"/>
</dbReference>
<dbReference type="AlphaFoldDB" id="A0AAW1LRU2"/>
<dbReference type="PANTHER" id="PTHR28163">
    <property type="entry name" value="PROTEIN PET117 HOMOLOG, MITOCHONDRIAL"/>
    <property type="match status" value="1"/>
</dbReference>
<dbReference type="Pfam" id="PF15786">
    <property type="entry name" value="PET117"/>
    <property type="match status" value="1"/>
</dbReference>
<dbReference type="InterPro" id="IPR031568">
    <property type="entry name" value="Pet117"/>
</dbReference>
<evidence type="ECO:0000313" key="6">
    <source>
        <dbReference type="Proteomes" id="UP001458880"/>
    </source>
</evidence>
<accession>A0AAW1LRU2</accession>
<evidence type="ECO:0000256" key="1">
    <source>
        <dbReference type="ARBA" id="ARBA00004173"/>
    </source>
</evidence>
<comment type="similarity">
    <text evidence="2">Belongs to the PET117 family.</text>
</comment>
<dbReference type="PANTHER" id="PTHR28163:SF1">
    <property type="entry name" value="PROTEIN PET117 HOMOLOG, MITOCHONDRIAL"/>
    <property type="match status" value="1"/>
</dbReference>
<dbReference type="Proteomes" id="UP001458880">
    <property type="component" value="Unassembled WGS sequence"/>
</dbReference>
<gene>
    <name evidence="5" type="ORF">QE152_g10386</name>
</gene>
<keyword evidence="6" id="KW-1185">Reference proteome</keyword>
<comment type="subcellular location">
    <subcellularLocation>
        <location evidence="1">Mitochondrion</location>
    </subcellularLocation>
</comment>
<comment type="caution">
    <text evidence="5">The sequence shown here is derived from an EMBL/GenBank/DDBJ whole genome shotgun (WGS) entry which is preliminary data.</text>
</comment>
<name>A0AAW1LRU2_POPJA</name>
<proteinExistence type="inferred from homology"/>
<keyword evidence="3" id="KW-0809">Transit peptide</keyword>
<protein>
    <submittedName>
        <fullName evidence="5">PET assembly of cytochrome c oxidase, mitochondrial</fullName>
    </submittedName>
</protein>
<sequence>MSLASKITLGLACLTSAGIIGYVHYKQQLDREKLHDGVLRDVERQQRRKAENLYTLQQQIDFTKELKKTQTLDDIKNVT</sequence>
<reference evidence="5 6" key="1">
    <citation type="journal article" date="2024" name="BMC Genomics">
        <title>De novo assembly and annotation of Popillia japonica's genome with initial clues to its potential as an invasive pest.</title>
        <authorList>
            <person name="Cucini C."/>
            <person name="Boschi S."/>
            <person name="Funari R."/>
            <person name="Cardaioli E."/>
            <person name="Iannotti N."/>
            <person name="Marturano G."/>
            <person name="Paoli F."/>
            <person name="Bruttini M."/>
            <person name="Carapelli A."/>
            <person name="Frati F."/>
            <person name="Nardi F."/>
        </authorList>
    </citation>
    <scope>NUCLEOTIDE SEQUENCE [LARGE SCALE GENOMIC DNA]</scope>
    <source>
        <strain evidence="5">DMR45628</strain>
    </source>
</reference>
<dbReference type="EMBL" id="JASPKY010000094">
    <property type="protein sequence ID" value="KAK9737882.1"/>
    <property type="molecule type" value="Genomic_DNA"/>
</dbReference>
<evidence type="ECO:0000256" key="2">
    <source>
        <dbReference type="ARBA" id="ARBA00008197"/>
    </source>
</evidence>
<organism evidence="5 6">
    <name type="scientific">Popillia japonica</name>
    <name type="common">Japanese beetle</name>
    <dbReference type="NCBI Taxonomy" id="7064"/>
    <lineage>
        <taxon>Eukaryota</taxon>
        <taxon>Metazoa</taxon>
        <taxon>Ecdysozoa</taxon>
        <taxon>Arthropoda</taxon>
        <taxon>Hexapoda</taxon>
        <taxon>Insecta</taxon>
        <taxon>Pterygota</taxon>
        <taxon>Neoptera</taxon>
        <taxon>Endopterygota</taxon>
        <taxon>Coleoptera</taxon>
        <taxon>Polyphaga</taxon>
        <taxon>Scarabaeiformia</taxon>
        <taxon>Scarabaeidae</taxon>
        <taxon>Rutelinae</taxon>
        <taxon>Popillia</taxon>
    </lineage>
</organism>
<evidence type="ECO:0000313" key="5">
    <source>
        <dbReference type="EMBL" id="KAK9737882.1"/>
    </source>
</evidence>